<feature type="region of interest" description="Disordered" evidence="1">
    <location>
        <begin position="668"/>
        <end position="693"/>
    </location>
</feature>
<evidence type="ECO:0000256" key="1">
    <source>
        <dbReference type="SAM" id="MobiDB-lite"/>
    </source>
</evidence>
<feature type="compositionally biased region" description="Basic residues" evidence="1">
    <location>
        <begin position="247"/>
        <end position="267"/>
    </location>
</feature>
<feature type="region of interest" description="Disordered" evidence="1">
    <location>
        <begin position="422"/>
        <end position="510"/>
    </location>
</feature>
<feature type="compositionally biased region" description="Low complexity" evidence="1">
    <location>
        <begin position="435"/>
        <end position="451"/>
    </location>
</feature>
<evidence type="ECO:0000313" key="3">
    <source>
        <dbReference type="Proteomes" id="UP001211907"/>
    </source>
</evidence>
<evidence type="ECO:0000313" key="2">
    <source>
        <dbReference type="EMBL" id="KAJ3098189.1"/>
    </source>
</evidence>
<feature type="region of interest" description="Disordered" evidence="1">
    <location>
        <begin position="247"/>
        <end position="283"/>
    </location>
</feature>
<dbReference type="Proteomes" id="UP001211907">
    <property type="component" value="Unassembled WGS sequence"/>
</dbReference>
<protein>
    <submittedName>
        <fullName evidence="2">Dual specificity protein kinase yak1</fullName>
    </submittedName>
</protein>
<dbReference type="GO" id="GO:0016301">
    <property type="term" value="F:kinase activity"/>
    <property type="evidence" value="ECO:0007669"/>
    <property type="project" value="UniProtKB-KW"/>
</dbReference>
<keyword evidence="2" id="KW-0418">Kinase</keyword>
<accession>A0AAD5SS13</accession>
<feature type="compositionally biased region" description="Low complexity" evidence="1">
    <location>
        <begin position="668"/>
        <end position="677"/>
    </location>
</feature>
<feature type="compositionally biased region" description="Polar residues" evidence="1">
    <location>
        <begin position="598"/>
        <end position="615"/>
    </location>
</feature>
<feature type="compositionally biased region" description="Low complexity" evidence="1">
    <location>
        <begin position="567"/>
        <end position="590"/>
    </location>
</feature>
<feature type="compositionally biased region" description="Low complexity" evidence="1">
    <location>
        <begin position="493"/>
        <end position="510"/>
    </location>
</feature>
<feature type="region of interest" description="Disordered" evidence="1">
    <location>
        <begin position="562"/>
        <end position="621"/>
    </location>
</feature>
<dbReference type="EMBL" id="JADGJH010002442">
    <property type="protein sequence ID" value="KAJ3098189.1"/>
    <property type="molecule type" value="Genomic_DNA"/>
</dbReference>
<reference evidence="2" key="1">
    <citation type="submission" date="2020-05" db="EMBL/GenBank/DDBJ databases">
        <title>Phylogenomic resolution of chytrid fungi.</title>
        <authorList>
            <person name="Stajich J.E."/>
            <person name="Amses K."/>
            <person name="Simmons R."/>
            <person name="Seto K."/>
            <person name="Myers J."/>
            <person name="Bonds A."/>
            <person name="Quandt C.A."/>
            <person name="Barry K."/>
            <person name="Liu P."/>
            <person name="Grigoriev I."/>
            <person name="Longcore J.E."/>
            <person name="James T.Y."/>
        </authorList>
    </citation>
    <scope>NUCLEOTIDE SEQUENCE</scope>
    <source>
        <strain evidence="2">JEL0513</strain>
    </source>
</reference>
<name>A0AAD5SS13_9FUNG</name>
<sequence length="790" mass="86618">MNRRCLLDFLSGLLKLNPFERWSPQQAKMHPFVTGDEFTVPFTPKFGQQQEVQQKYRQIHPTSLQLSNKFSEIAANQQVPVYSAFNEPISPEKIINNEIIITEPISPYATKTGRPRANTMIQTIPPHLQKIVTIQQQSGPNKVSLRNAAAVTPLPHLSSNNSHAPRVINTSLNNDDVVYSSPDMKTIPVSNTLSDEISTIDTDRNLYRTLSFSINQQGLQGIDSTSAENFYGRHFSLRKAVSDTISHPHHHYHQHSHHNSPHQHHKQILNETNSGGGGFDIPPLLSPNYQIAESLNGLGGQNGSDGRDLPFFEGSHLPLELLHNMNFRDTLEIGSQHHLPMGERGERKIGPSRVPSLPGLQEFKLFSGDGSQSGGSDVRFNGMESRKGSSDDVHLQFEAVSLEQQQQQIPQQTLYEQRRMSISDGFGNNSPLHRQYNMPQQQTSQQQSYMQAGYAFPPIQSQPPQLHQYSSSPRNVFSGSPRNSFPQHQPSYLQQPVLSPQTSLSSSSQYLNHNGIGQSGLGLYEVNAGALSHEASITAIADFRGRSMSLSMSTVYPVNQPWNHPASSIQSMKTSQQQQQQQSTGSSSGGIDKKRPPSISTGINMTQPPQLQNSHYQHHQAATAASVLHPYSAGYQLNSASANDLTGIPPQRINHPVTLRMRRQSVVQQQQQQQQQQLYGSTPPMNSNSASVSSSFFHGSIGIPFSHYSRIGGGGVSDGGYGSIGSAGAEFANHVPVAVGSLPHEHEIRSVNLMNSFPSAPVLAGTLMNDSLGCGGDDGGVDGKSWISSE</sequence>
<dbReference type="AlphaFoldDB" id="A0AAD5SS13"/>
<keyword evidence="2" id="KW-0808">Transferase</keyword>
<comment type="caution">
    <text evidence="2">The sequence shown here is derived from an EMBL/GenBank/DDBJ whole genome shotgun (WGS) entry which is preliminary data.</text>
</comment>
<proteinExistence type="predicted"/>
<keyword evidence="3" id="KW-1185">Reference proteome</keyword>
<gene>
    <name evidence="2" type="primary">YAK1_1</name>
    <name evidence="2" type="ORF">HK100_005156</name>
</gene>
<organism evidence="2 3">
    <name type="scientific">Physocladia obscura</name>
    <dbReference type="NCBI Taxonomy" id="109957"/>
    <lineage>
        <taxon>Eukaryota</taxon>
        <taxon>Fungi</taxon>
        <taxon>Fungi incertae sedis</taxon>
        <taxon>Chytridiomycota</taxon>
        <taxon>Chytridiomycota incertae sedis</taxon>
        <taxon>Chytridiomycetes</taxon>
        <taxon>Chytridiales</taxon>
        <taxon>Chytriomycetaceae</taxon>
        <taxon>Physocladia</taxon>
    </lineage>
</organism>
<feature type="compositionally biased region" description="Polar residues" evidence="1">
    <location>
        <begin position="462"/>
        <end position="492"/>
    </location>
</feature>